<dbReference type="PANTHER" id="PTHR43685">
    <property type="entry name" value="GLYCOSYLTRANSFERASE"/>
    <property type="match status" value="1"/>
</dbReference>
<dbReference type="RefSeq" id="WP_245733456.1">
    <property type="nucleotide sequence ID" value="NZ_FOIR01000001.1"/>
</dbReference>
<sequence>MIKKDSFEKHISKARVKKISIITVCLNSEATIADTLNSVVNQGYSDYEHIVFDGGSTDGTIDILKSYKDKVRLIEGSDSGIFDAMNQAISFASGDVIGILNSDDFYSNNGVLSKVMEVFKNSHTASVYGDLCYVNRKDVTQISRYWKARSLNVNSFKYGWSIPHPTFFVKRELYDLYGKFDSSFKVSGDYELTLRFLLKHRIAVEYIPEILVYMRTGGNSDQGIAQRIRSYREDRIAWKKAGLKPRFYTVIFKVLRKLPQLTKQKR</sequence>
<evidence type="ECO:0000259" key="1">
    <source>
        <dbReference type="Pfam" id="PF00535"/>
    </source>
</evidence>
<dbReference type="InterPro" id="IPR050834">
    <property type="entry name" value="Glycosyltransf_2"/>
</dbReference>
<dbReference type="GO" id="GO:0016740">
    <property type="term" value="F:transferase activity"/>
    <property type="evidence" value="ECO:0007669"/>
    <property type="project" value="UniProtKB-KW"/>
</dbReference>
<organism evidence="2 3">
    <name type="scientific">Roseivirga pacifica</name>
    <dbReference type="NCBI Taxonomy" id="1267423"/>
    <lineage>
        <taxon>Bacteria</taxon>
        <taxon>Pseudomonadati</taxon>
        <taxon>Bacteroidota</taxon>
        <taxon>Cytophagia</taxon>
        <taxon>Cytophagales</taxon>
        <taxon>Roseivirgaceae</taxon>
        <taxon>Roseivirga</taxon>
    </lineage>
</organism>
<proteinExistence type="predicted"/>
<dbReference type="Gene3D" id="3.90.550.10">
    <property type="entry name" value="Spore Coat Polysaccharide Biosynthesis Protein SpsA, Chain A"/>
    <property type="match status" value="1"/>
</dbReference>
<protein>
    <submittedName>
        <fullName evidence="2">Glycosyltransferase</fullName>
    </submittedName>
</protein>
<dbReference type="InterPro" id="IPR001173">
    <property type="entry name" value="Glyco_trans_2-like"/>
</dbReference>
<dbReference type="EMBL" id="FOIR01000001">
    <property type="protein sequence ID" value="SEV85211.1"/>
    <property type="molecule type" value="Genomic_DNA"/>
</dbReference>
<dbReference type="Pfam" id="PF00535">
    <property type="entry name" value="Glycos_transf_2"/>
    <property type="match status" value="1"/>
</dbReference>
<evidence type="ECO:0000313" key="2">
    <source>
        <dbReference type="EMBL" id="SEV85211.1"/>
    </source>
</evidence>
<dbReference type="Proteomes" id="UP000199437">
    <property type="component" value="Unassembled WGS sequence"/>
</dbReference>
<dbReference type="STRING" id="1267423.SAMN05216290_0214"/>
<feature type="domain" description="Glycosyltransferase 2-like" evidence="1">
    <location>
        <begin position="20"/>
        <end position="172"/>
    </location>
</feature>
<accession>A0A1I0MCV8</accession>
<dbReference type="GeneID" id="99984978"/>
<name>A0A1I0MCV8_9BACT</name>
<keyword evidence="2" id="KW-0808">Transferase</keyword>
<dbReference type="AlphaFoldDB" id="A0A1I0MCV8"/>
<keyword evidence="3" id="KW-1185">Reference proteome</keyword>
<dbReference type="SUPFAM" id="SSF53448">
    <property type="entry name" value="Nucleotide-diphospho-sugar transferases"/>
    <property type="match status" value="1"/>
</dbReference>
<reference evidence="3" key="1">
    <citation type="submission" date="2016-10" db="EMBL/GenBank/DDBJ databases">
        <authorList>
            <person name="Varghese N."/>
            <person name="Submissions S."/>
        </authorList>
    </citation>
    <scope>NUCLEOTIDE SEQUENCE [LARGE SCALE GENOMIC DNA]</scope>
    <source>
        <strain evidence="3">CGMCC 1.12402</strain>
    </source>
</reference>
<dbReference type="InterPro" id="IPR029044">
    <property type="entry name" value="Nucleotide-diphossugar_trans"/>
</dbReference>
<dbReference type="CDD" id="cd06433">
    <property type="entry name" value="GT_2_WfgS_like"/>
    <property type="match status" value="1"/>
</dbReference>
<gene>
    <name evidence="2" type="ORF">SAMN05216290_0214</name>
</gene>
<evidence type="ECO:0000313" key="3">
    <source>
        <dbReference type="Proteomes" id="UP000199437"/>
    </source>
</evidence>
<dbReference type="PANTHER" id="PTHR43685:SF2">
    <property type="entry name" value="GLYCOSYLTRANSFERASE 2-LIKE DOMAIN-CONTAINING PROTEIN"/>
    <property type="match status" value="1"/>
</dbReference>